<feature type="transmembrane region" description="Helical" evidence="2">
    <location>
        <begin position="421"/>
        <end position="440"/>
    </location>
</feature>
<dbReference type="Proteomes" id="UP000737018">
    <property type="component" value="Unassembled WGS sequence"/>
</dbReference>
<keyword evidence="5" id="KW-1185">Reference proteome</keyword>
<evidence type="ECO:0000256" key="1">
    <source>
        <dbReference type="SAM" id="MobiDB-lite"/>
    </source>
</evidence>
<feature type="transmembrane region" description="Helical" evidence="2">
    <location>
        <begin position="506"/>
        <end position="523"/>
    </location>
</feature>
<comment type="caution">
    <text evidence="4">The sequence shown here is derived from an EMBL/GenBank/DDBJ whole genome shotgun (WGS) entry which is preliminary data.</text>
</comment>
<protein>
    <recommendedName>
        <fullName evidence="3">FAR1 domain-containing protein</fullName>
    </recommendedName>
</protein>
<sequence length="524" mass="58339">MCLYFFVPSCENFFCVQLRNGFKFYFLSISVFTISSNTDPSSEECGNMVIKAKPVGMVRAIDYVNGEHEGGSRLEPQVGLEFDSSDDARECYSLYAKRMGFKIRTGQLYRSRTDGSVSSRRFVCSKEGFQTNSRTGCPAFIRVQRNASGKWVIDHFFKDHNHDLESTGENPTPFMQSKLPIVKNSLADVTQRSKVNLLEDVEDRRPCPSGVINVKRVKRDGDDGQSKVQPFLGLVFNSANEAYQLYHSYGASKGFRVRIGQLFRSRHDGSISSRRFVCSKEGFQHPSRVGCGAYMRIKRQESGTWVVDRLREDHNHGLGTQMETHRGSLNASNRFIEEITYFLIRYGICSCFCSFVNIWAPDYVCCCHGDAATFIMNYDWNESKLNSSISGLEILLEQRSQESKKYFTVEEMRPKLAPTMVMKLVIMLLILTLMITSAAAKGGGGGGHGAGGHGGSGGHEAGGADQGSGSHQDGNGDITGKPKIIPVHGNARAHGSNNTSNLSDSWFHSILFLSSFFFCYICFI</sequence>
<evidence type="ECO:0000259" key="3">
    <source>
        <dbReference type="Pfam" id="PF03101"/>
    </source>
</evidence>
<keyword evidence="2" id="KW-1133">Transmembrane helix</keyword>
<name>A0A8J4QMN5_9ROSI</name>
<organism evidence="4 5">
    <name type="scientific">Castanea mollissima</name>
    <name type="common">Chinese chestnut</name>
    <dbReference type="NCBI Taxonomy" id="60419"/>
    <lineage>
        <taxon>Eukaryota</taxon>
        <taxon>Viridiplantae</taxon>
        <taxon>Streptophyta</taxon>
        <taxon>Embryophyta</taxon>
        <taxon>Tracheophyta</taxon>
        <taxon>Spermatophyta</taxon>
        <taxon>Magnoliopsida</taxon>
        <taxon>eudicotyledons</taxon>
        <taxon>Gunneridae</taxon>
        <taxon>Pentapetalae</taxon>
        <taxon>rosids</taxon>
        <taxon>fabids</taxon>
        <taxon>Fagales</taxon>
        <taxon>Fagaceae</taxon>
        <taxon>Castanea</taxon>
    </lineage>
</organism>
<evidence type="ECO:0000256" key="2">
    <source>
        <dbReference type="SAM" id="Phobius"/>
    </source>
</evidence>
<gene>
    <name evidence="4" type="ORF">CMV_020695</name>
</gene>
<keyword evidence="2" id="KW-0472">Membrane</keyword>
<dbReference type="PANTHER" id="PTHR46328">
    <property type="entry name" value="FAR-RED IMPAIRED RESPONSIVE (FAR1) FAMILY PROTEIN-RELATED"/>
    <property type="match status" value="1"/>
</dbReference>
<dbReference type="AlphaFoldDB" id="A0A8J4QMN5"/>
<feature type="region of interest" description="Disordered" evidence="1">
    <location>
        <begin position="446"/>
        <end position="492"/>
    </location>
</feature>
<dbReference type="InterPro" id="IPR004330">
    <property type="entry name" value="FAR1_DNA_bnd_dom"/>
</dbReference>
<evidence type="ECO:0000313" key="5">
    <source>
        <dbReference type="Proteomes" id="UP000737018"/>
    </source>
</evidence>
<dbReference type="EMBL" id="JRKL02003897">
    <property type="protein sequence ID" value="KAF3953898.1"/>
    <property type="molecule type" value="Genomic_DNA"/>
</dbReference>
<feature type="domain" description="FAR1" evidence="3">
    <location>
        <begin position="92"/>
        <end position="164"/>
    </location>
</feature>
<keyword evidence="2" id="KW-0812">Transmembrane</keyword>
<evidence type="ECO:0000313" key="4">
    <source>
        <dbReference type="EMBL" id="KAF3953898.1"/>
    </source>
</evidence>
<dbReference type="Pfam" id="PF03101">
    <property type="entry name" value="FAR1"/>
    <property type="match status" value="2"/>
</dbReference>
<proteinExistence type="predicted"/>
<dbReference type="OrthoDB" id="1841386at2759"/>
<reference evidence="4" key="1">
    <citation type="submission" date="2020-03" db="EMBL/GenBank/DDBJ databases">
        <title>Castanea mollissima Vanexum genome sequencing.</title>
        <authorList>
            <person name="Staton M."/>
        </authorList>
    </citation>
    <scope>NUCLEOTIDE SEQUENCE</scope>
    <source>
        <tissue evidence="4">Leaf</tissue>
    </source>
</reference>
<feature type="compositionally biased region" description="Gly residues" evidence="1">
    <location>
        <begin position="446"/>
        <end position="466"/>
    </location>
</feature>
<accession>A0A8J4QMN5</accession>
<feature type="domain" description="FAR1" evidence="3">
    <location>
        <begin position="245"/>
        <end position="318"/>
    </location>
</feature>